<dbReference type="InterPro" id="IPR000792">
    <property type="entry name" value="Tscrpt_reg_LuxR_C"/>
</dbReference>
<dbReference type="InterPro" id="IPR041664">
    <property type="entry name" value="AAA_16"/>
</dbReference>
<proteinExistence type="predicted"/>
<protein>
    <submittedName>
        <fullName evidence="5">LuxR-family transcriptional regulator</fullName>
    </submittedName>
</protein>
<keyword evidence="1" id="KW-0547">Nucleotide-binding</keyword>
<dbReference type="InterPro" id="IPR036388">
    <property type="entry name" value="WH-like_DNA-bd_sf"/>
</dbReference>
<dbReference type="AlphaFoldDB" id="A0A1I9KXF9"/>
<dbReference type="GO" id="GO:0005524">
    <property type="term" value="F:ATP binding"/>
    <property type="evidence" value="ECO:0007669"/>
    <property type="project" value="UniProtKB-KW"/>
</dbReference>
<dbReference type="GO" id="GO:0003677">
    <property type="term" value="F:DNA binding"/>
    <property type="evidence" value="ECO:0007669"/>
    <property type="project" value="InterPro"/>
</dbReference>
<dbReference type="SMART" id="SM00421">
    <property type="entry name" value="HTH_LUXR"/>
    <property type="match status" value="1"/>
</dbReference>
<dbReference type="PANTHER" id="PTHR16305:SF35">
    <property type="entry name" value="TRANSCRIPTIONAL ACTIVATOR DOMAIN"/>
    <property type="match status" value="1"/>
</dbReference>
<reference evidence="5" key="1">
    <citation type="submission" date="2015-08" db="EMBL/GenBank/DDBJ databases">
        <authorList>
            <person name="Babu N.S."/>
            <person name="Beckwith C.J."/>
            <person name="Beseler K.G."/>
            <person name="Brison A."/>
            <person name="Carone J.V."/>
            <person name="Caskin T.P."/>
            <person name="Diamond M."/>
            <person name="Durham M.E."/>
            <person name="Foxe J.M."/>
            <person name="Go M."/>
            <person name="Henderson B.A."/>
            <person name="Jones I.B."/>
            <person name="McGettigan J.A."/>
            <person name="Micheletti S.J."/>
            <person name="Nasrallah M.E."/>
            <person name="Ortiz D."/>
            <person name="Piller C.R."/>
            <person name="Privatt S.R."/>
            <person name="Schneider S.L."/>
            <person name="Sharp S."/>
            <person name="Smith T.C."/>
            <person name="Stanton J.D."/>
            <person name="Ullery H.E."/>
            <person name="Wilson R.J."/>
            <person name="Serrano M.G."/>
            <person name="Buck G."/>
            <person name="Lee V."/>
            <person name="Wang Y."/>
            <person name="Carvalho R."/>
            <person name="Voegtly L."/>
            <person name="Shi R."/>
            <person name="Duckworth R."/>
            <person name="Johnson A."/>
            <person name="Loviza R."/>
            <person name="Walstead R."/>
            <person name="Shah Z."/>
            <person name="Kiflezghi M."/>
            <person name="Wade K."/>
            <person name="Ball S.L."/>
            <person name="Bradley K.W."/>
            <person name="Asai D.J."/>
            <person name="Bowman C.A."/>
            <person name="Russell D.A."/>
            <person name="Pope W.H."/>
            <person name="Jacobs-Sera D."/>
            <person name="Hendrix R.W."/>
            <person name="Hatfull G.F."/>
        </authorList>
    </citation>
    <scope>NUCLEOTIDE SEQUENCE</scope>
    <source>
        <strain evidence="5">WAC2288</strain>
    </source>
</reference>
<evidence type="ECO:0000256" key="1">
    <source>
        <dbReference type="ARBA" id="ARBA00022741"/>
    </source>
</evidence>
<reference evidence="5" key="2">
    <citation type="journal article" date="2016" name="Cell Chem. Biol.">
        <title>Discovery of Ibomycin, a Complex Macrolactone that Exerts Antifungal Activity by Impeding Endocytic Trafficking and Membrane Function.</title>
        <authorList>
            <person name="Robbins N."/>
            <person name="Spitzer M."/>
            <person name="Wang W."/>
            <person name="Waglechner N."/>
            <person name="Patel D.J."/>
            <person name="O'Brien J.S."/>
            <person name="Ejim L."/>
            <person name="Ejim O."/>
            <person name="Tyers M."/>
            <person name="Wright G.D."/>
        </authorList>
    </citation>
    <scope>NUCLEOTIDE SEQUENCE</scope>
    <source>
        <strain evidence="5">WAC2288</strain>
    </source>
</reference>
<dbReference type="GO" id="GO:0005737">
    <property type="term" value="C:cytoplasm"/>
    <property type="evidence" value="ECO:0007669"/>
    <property type="project" value="TreeGrafter"/>
</dbReference>
<dbReference type="InterPro" id="IPR016032">
    <property type="entry name" value="Sig_transdc_resp-reg_C-effctor"/>
</dbReference>
<dbReference type="PROSITE" id="PS50043">
    <property type="entry name" value="HTH_LUXR_2"/>
    <property type="match status" value="1"/>
</dbReference>
<name>A0A1I9KXF9_9ACTN</name>
<feature type="region of interest" description="Disordered" evidence="3">
    <location>
        <begin position="90"/>
        <end position="112"/>
    </location>
</feature>
<organism evidence="5">
    <name type="scientific">Streptomyces sp. WAC2288</name>
    <dbReference type="NCBI Taxonomy" id="1582798"/>
    <lineage>
        <taxon>Bacteria</taxon>
        <taxon>Bacillati</taxon>
        <taxon>Actinomycetota</taxon>
        <taxon>Actinomycetes</taxon>
        <taxon>Kitasatosporales</taxon>
        <taxon>Streptomycetaceae</taxon>
        <taxon>Streptomyces</taxon>
    </lineage>
</organism>
<feature type="domain" description="HTH luxR-type" evidence="4">
    <location>
        <begin position="863"/>
        <end position="928"/>
    </location>
</feature>
<evidence type="ECO:0000259" key="4">
    <source>
        <dbReference type="PROSITE" id="PS50043"/>
    </source>
</evidence>
<dbReference type="InterPro" id="IPR027417">
    <property type="entry name" value="P-loop_NTPase"/>
</dbReference>
<evidence type="ECO:0000313" key="5">
    <source>
        <dbReference type="EMBL" id="AKA59105.1"/>
    </source>
</evidence>
<dbReference type="PANTHER" id="PTHR16305">
    <property type="entry name" value="TESTICULAR SOLUBLE ADENYLYL CYCLASE"/>
    <property type="match status" value="1"/>
</dbReference>
<dbReference type="GO" id="GO:0006355">
    <property type="term" value="P:regulation of DNA-templated transcription"/>
    <property type="evidence" value="ECO:0007669"/>
    <property type="project" value="InterPro"/>
</dbReference>
<dbReference type="GO" id="GO:0004016">
    <property type="term" value="F:adenylate cyclase activity"/>
    <property type="evidence" value="ECO:0007669"/>
    <property type="project" value="TreeGrafter"/>
</dbReference>
<dbReference type="SUPFAM" id="SSF46894">
    <property type="entry name" value="C-terminal effector domain of the bipartite response regulators"/>
    <property type="match status" value="1"/>
</dbReference>
<dbReference type="Pfam" id="PF00196">
    <property type="entry name" value="GerE"/>
    <property type="match status" value="1"/>
</dbReference>
<dbReference type="EMBL" id="KJ159185">
    <property type="protein sequence ID" value="AKA59105.1"/>
    <property type="molecule type" value="Genomic_DNA"/>
</dbReference>
<accession>A0A1I9KXF9</accession>
<evidence type="ECO:0000256" key="3">
    <source>
        <dbReference type="SAM" id="MobiDB-lite"/>
    </source>
</evidence>
<keyword evidence="2" id="KW-0067">ATP-binding</keyword>
<dbReference type="Pfam" id="PF13191">
    <property type="entry name" value="AAA_16"/>
    <property type="match status" value="1"/>
</dbReference>
<dbReference type="Gene3D" id="1.10.10.10">
    <property type="entry name" value="Winged helix-like DNA-binding domain superfamily/Winged helix DNA-binding domain"/>
    <property type="match status" value="1"/>
</dbReference>
<dbReference type="SUPFAM" id="SSF52540">
    <property type="entry name" value="P-loop containing nucleoside triphosphate hydrolases"/>
    <property type="match status" value="1"/>
</dbReference>
<sequence>MHSSTAPVSLHDRTGELAAVTAAADRALVGARRRVTITGAPGVGRSAFLDAAATVVRGAGFTVLRGDGSRLERSLPHAVAQQLLAHAAGTGHDDLTAPGSPPDPGLSGEPPRTALTRALARWGPAVARGPVAVLLDDAQWADEPSLGWLSALFRTPGTAPLLLLSAVRDGDPAAEAPAVQDLVDGADDIVALRPLTADGVRAMLRERAVALPAEQARAWVRATGGNPALVTSLLDRVGATTRPTPVRLLDAARSLPAPWNLRGRVAATLSSHPEPVRRFAYCAALLGGAAEDRLIARLAGLDQGDRATAAWALRRLGWAPDRCEPPILWDCVREIAEDSYGPESWGDLHRRAAVLLHASGSPLERVATHLMEVGPGGHAPTAEVLREAADDARRRGERHLAIRYLRRALREFPPSSPERGRFLAALAEAEQDIDPSALLRHVQQAIALLPTAKERAAVVAAVPLTLSLAASPVAHDLIAAARATLAPAEDPAATELGARLEARARLAGLGRTDAPLDAVARLRELGPEPDLCTTARRERAAVLAFAGTVGGRLPSAEVASLARLMLDREPAAAPSGYAATALMIASGTAAEAHEPVRNWLDTAVEAAGRRGDGRQRIRMLCGRALAAHQEGRLADAWTDARDACEETDGDLGDSDWLSALGLLSVAVELRDPWLTGHARAVCAGQRGAGAPVLQVGLLALRTATTGMSQLPSLAKELVEAVRRASAAGWHNPALFPLAYWSTPALLRLGDTETALELIAHECDRARSWGSPATLGRTLRVWGTLVPGRYALSLLAESVAVLRESPNTLERARALMAYAMRLRGAGRSGAAELLAEADQIADTMGESLLRYWAEPGRGESGRVGLLGTERLSVTERRVAGLVALGRTNQDVAEELDVTRRAVEKCLTRLYRRLGVTSRAELIPVVRRIAGANAFRWGVPEGSA</sequence>
<evidence type="ECO:0000256" key="2">
    <source>
        <dbReference type="ARBA" id="ARBA00022840"/>
    </source>
</evidence>